<keyword evidence="1" id="KW-0489">Methyltransferase</keyword>
<dbReference type="PANTHER" id="PTHR13090:SF1">
    <property type="entry name" value="ARGININE-HYDROXYLASE NDUFAF5, MITOCHONDRIAL"/>
    <property type="match status" value="1"/>
</dbReference>
<dbReference type="GO" id="GO:0008757">
    <property type="term" value="F:S-adenosylmethionine-dependent methyltransferase activity"/>
    <property type="evidence" value="ECO:0007669"/>
    <property type="project" value="InterPro"/>
</dbReference>
<dbReference type="OMA" id="KQFGAYS"/>
<evidence type="ECO:0000313" key="4">
    <source>
        <dbReference type="EMBL" id="ETO31106.1"/>
    </source>
</evidence>
<reference evidence="4 5" key="1">
    <citation type="journal article" date="2013" name="Curr. Biol.">
        <title>The Genome of the Foraminiferan Reticulomyxa filosa.</title>
        <authorList>
            <person name="Glockner G."/>
            <person name="Hulsmann N."/>
            <person name="Schleicher M."/>
            <person name="Noegel A.A."/>
            <person name="Eichinger L."/>
            <person name="Gallinger C."/>
            <person name="Pawlowski J."/>
            <person name="Sierra R."/>
            <person name="Euteneuer U."/>
            <person name="Pillet L."/>
            <person name="Moustafa A."/>
            <person name="Platzer M."/>
            <person name="Groth M."/>
            <person name="Szafranski K."/>
            <person name="Schliwa M."/>
        </authorList>
    </citation>
    <scope>NUCLEOTIDE SEQUENCE [LARGE SCALE GENOMIC DNA]</scope>
</reference>
<dbReference type="GO" id="GO:0032259">
    <property type="term" value="P:methylation"/>
    <property type="evidence" value="ECO:0007669"/>
    <property type="project" value="UniProtKB-KW"/>
</dbReference>
<dbReference type="GO" id="GO:0005739">
    <property type="term" value="C:mitochondrion"/>
    <property type="evidence" value="ECO:0007669"/>
    <property type="project" value="TreeGrafter"/>
</dbReference>
<evidence type="ECO:0000313" key="5">
    <source>
        <dbReference type="Proteomes" id="UP000023152"/>
    </source>
</evidence>
<evidence type="ECO:0000259" key="3">
    <source>
        <dbReference type="Pfam" id="PF08241"/>
    </source>
</evidence>
<keyword evidence="2" id="KW-0808">Transferase</keyword>
<comment type="caution">
    <text evidence="4">The sequence shown here is derived from an EMBL/GenBank/DDBJ whole genome shotgun (WGS) entry which is preliminary data.</text>
</comment>
<dbReference type="Gene3D" id="3.40.50.150">
    <property type="entry name" value="Vaccinia Virus protein VP39"/>
    <property type="match status" value="1"/>
</dbReference>
<keyword evidence="5" id="KW-1185">Reference proteome</keyword>
<sequence>MLNRDPIPFDWQSMIPCRRQEYDEDQVPRQPLPFQDNEFDIVFSNMNLQWVNDIPNLLTEILRVLKPDGCFIGSMAAGGTLQELRSSFVLAEQERLGGIGNHLSPMVRISDVGDLLSKCGFALVTVDSEVMEIPYPNMFVLLEHLHGSGDSHCGLNREKFVSKDVFIAAAAIYDAMYRASDTTNNDTDDHKGLRIDNTNIVINSSFQVAFFIAWKPHTSQQKPLERGSQSRSLKDIETILQDVKVESAESKFGVDFTQPGVPPKK</sequence>
<dbReference type="GO" id="GO:0032981">
    <property type="term" value="P:mitochondrial respiratory chain complex I assembly"/>
    <property type="evidence" value="ECO:0007669"/>
    <property type="project" value="TreeGrafter"/>
</dbReference>
<dbReference type="CDD" id="cd02440">
    <property type="entry name" value="AdoMet_MTases"/>
    <property type="match status" value="1"/>
</dbReference>
<dbReference type="InterPro" id="IPR029063">
    <property type="entry name" value="SAM-dependent_MTases_sf"/>
</dbReference>
<feature type="domain" description="Methyltransferase type 11" evidence="3">
    <location>
        <begin position="30"/>
        <end position="72"/>
    </location>
</feature>
<organism evidence="4 5">
    <name type="scientific">Reticulomyxa filosa</name>
    <dbReference type="NCBI Taxonomy" id="46433"/>
    <lineage>
        <taxon>Eukaryota</taxon>
        <taxon>Sar</taxon>
        <taxon>Rhizaria</taxon>
        <taxon>Retaria</taxon>
        <taxon>Foraminifera</taxon>
        <taxon>Monothalamids</taxon>
        <taxon>Reticulomyxidae</taxon>
        <taxon>Reticulomyxa</taxon>
    </lineage>
</organism>
<dbReference type="AlphaFoldDB" id="X6NYN5"/>
<dbReference type="InterPro" id="IPR013216">
    <property type="entry name" value="Methyltransf_11"/>
</dbReference>
<gene>
    <name evidence="4" type="ORF">RFI_06012</name>
</gene>
<accession>X6NYN5</accession>
<proteinExistence type="predicted"/>
<name>X6NYN5_RETFI</name>
<dbReference type="InterPro" id="IPR050602">
    <property type="entry name" value="Malonyl-ACP_OMT"/>
</dbReference>
<evidence type="ECO:0000256" key="2">
    <source>
        <dbReference type="ARBA" id="ARBA00022679"/>
    </source>
</evidence>
<dbReference type="Proteomes" id="UP000023152">
    <property type="component" value="Unassembled WGS sequence"/>
</dbReference>
<dbReference type="OrthoDB" id="16816at2759"/>
<protein>
    <recommendedName>
        <fullName evidence="3">Methyltransferase type 11 domain-containing protein</fullName>
    </recommendedName>
</protein>
<dbReference type="SUPFAM" id="SSF53335">
    <property type="entry name" value="S-adenosyl-L-methionine-dependent methyltransferases"/>
    <property type="match status" value="1"/>
</dbReference>
<dbReference type="PANTHER" id="PTHR13090">
    <property type="entry name" value="ARGININE-HYDROXYLASE NDUFAF5, MITOCHONDRIAL"/>
    <property type="match status" value="1"/>
</dbReference>
<dbReference type="Pfam" id="PF08241">
    <property type="entry name" value="Methyltransf_11"/>
    <property type="match status" value="1"/>
</dbReference>
<evidence type="ECO:0000256" key="1">
    <source>
        <dbReference type="ARBA" id="ARBA00022603"/>
    </source>
</evidence>
<dbReference type="EMBL" id="ASPP01005126">
    <property type="protein sequence ID" value="ETO31106.1"/>
    <property type="molecule type" value="Genomic_DNA"/>
</dbReference>